<feature type="transmembrane region" description="Helical" evidence="8">
    <location>
        <begin position="409"/>
        <end position="429"/>
    </location>
</feature>
<gene>
    <name evidence="10" type="ORF">N7458_000268</name>
</gene>
<feature type="domain" description="Major facilitator superfamily (MFS) profile" evidence="9">
    <location>
        <begin position="61"/>
        <end position="502"/>
    </location>
</feature>
<accession>A0AAD6CFY8</accession>
<dbReference type="FunFam" id="1.20.1250.20:FF:000134">
    <property type="entry name" value="MFS sugar transporter protein"/>
    <property type="match status" value="1"/>
</dbReference>
<evidence type="ECO:0000256" key="2">
    <source>
        <dbReference type="ARBA" id="ARBA00010992"/>
    </source>
</evidence>
<evidence type="ECO:0000256" key="3">
    <source>
        <dbReference type="ARBA" id="ARBA00022448"/>
    </source>
</evidence>
<feature type="compositionally biased region" description="Basic and acidic residues" evidence="7">
    <location>
        <begin position="10"/>
        <end position="25"/>
    </location>
</feature>
<sequence length="546" mass="59735">MPETLSLRRLSKEEGAIESSHQENPEGVRVEIVQGSVALDTARRTNPPKPWSRQMRKLYLCLTVAYLCSALNGYDGSLMGALLPIPQFQETFGGGLVGSQASLIQGMYTIGGVSALPFVGPFLDNFGRRFGMFIGSGAVILGTILGGTANHMDQLLASRFFLGKLLGLLFGLFCCAGYVVEISHPAYCDLLTGLYNCQYFVGAIAAAGACRGCLHLPTSLAWRIPIWCQLISSSIVVLFVWFLPESPRWLYSHGRHEEAWDVITAYQGEGNRDNAYVILQIRDYEEAINLEGSDKRAWDFRELANSKPARWRLLCVTIAAFFSQWSQAGVTTYYIGGPLATAGVTDTTRVLDVNLGNTVLSAAGAYLGSFFGPKIRRRPMMIGACLACSLGFAGFSATAAVYTSSEQQGAATASIVIIFLIGFCFSFGWTPFQAMYPVECLSYETRAKGMATYSVLTNIALLVNQFGIGNAINVIGWHTYIILAGWNIIQALVIYFFAVETNKQTLEQLSEIFSATNPRKASTEARKIVVSERTNQFTLAKDEESI</sequence>
<evidence type="ECO:0000256" key="4">
    <source>
        <dbReference type="ARBA" id="ARBA00022692"/>
    </source>
</evidence>
<dbReference type="GO" id="GO:0005351">
    <property type="term" value="F:carbohydrate:proton symporter activity"/>
    <property type="evidence" value="ECO:0007669"/>
    <property type="project" value="TreeGrafter"/>
</dbReference>
<feature type="transmembrane region" description="Helical" evidence="8">
    <location>
        <begin position="380"/>
        <end position="403"/>
    </location>
</feature>
<evidence type="ECO:0000256" key="1">
    <source>
        <dbReference type="ARBA" id="ARBA00004141"/>
    </source>
</evidence>
<feature type="transmembrane region" description="Helical" evidence="8">
    <location>
        <begin position="224"/>
        <end position="243"/>
    </location>
</feature>
<dbReference type="RefSeq" id="XP_056771429.1">
    <property type="nucleotide sequence ID" value="XM_056903662.1"/>
</dbReference>
<dbReference type="InterPro" id="IPR036259">
    <property type="entry name" value="MFS_trans_sf"/>
</dbReference>
<dbReference type="GO" id="GO:0016020">
    <property type="term" value="C:membrane"/>
    <property type="evidence" value="ECO:0007669"/>
    <property type="project" value="UniProtKB-SubCell"/>
</dbReference>
<comment type="similarity">
    <text evidence="2">Belongs to the major facilitator superfamily. Sugar transporter (TC 2.A.1.1) family.</text>
</comment>
<feature type="transmembrane region" description="Helical" evidence="8">
    <location>
        <begin position="130"/>
        <end position="149"/>
    </location>
</feature>
<dbReference type="PROSITE" id="PS00216">
    <property type="entry name" value="SUGAR_TRANSPORT_1"/>
    <property type="match status" value="1"/>
</dbReference>
<evidence type="ECO:0000256" key="7">
    <source>
        <dbReference type="SAM" id="MobiDB-lite"/>
    </source>
</evidence>
<organism evidence="10 11">
    <name type="scientific">Penicillium daleae</name>
    <dbReference type="NCBI Taxonomy" id="63821"/>
    <lineage>
        <taxon>Eukaryota</taxon>
        <taxon>Fungi</taxon>
        <taxon>Dikarya</taxon>
        <taxon>Ascomycota</taxon>
        <taxon>Pezizomycotina</taxon>
        <taxon>Eurotiomycetes</taxon>
        <taxon>Eurotiomycetidae</taxon>
        <taxon>Eurotiales</taxon>
        <taxon>Aspergillaceae</taxon>
        <taxon>Penicillium</taxon>
    </lineage>
</organism>
<protein>
    <recommendedName>
        <fullName evidence="9">Major facilitator superfamily (MFS) profile domain-containing protein</fullName>
    </recommendedName>
</protein>
<dbReference type="Gene3D" id="1.20.1250.20">
    <property type="entry name" value="MFS general substrate transporter like domains"/>
    <property type="match status" value="1"/>
</dbReference>
<dbReference type="Pfam" id="PF00083">
    <property type="entry name" value="Sugar_tr"/>
    <property type="match status" value="1"/>
</dbReference>
<feature type="transmembrane region" description="Helical" evidence="8">
    <location>
        <begin position="161"/>
        <end position="180"/>
    </location>
</feature>
<dbReference type="SUPFAM" id="SSF103473">
    <property type="entry name" value="MFS general substrate transporter"/>
    <property type="match status" value="1"/>
</dbReference>
<keyword evidence="11" id="KW-1185">Reference proteome</keyword>
<keyword evidence="4 8" id="KW-0812">Transmembrane</keyword>
<feature type="transmembrane region" description="Helical" evidence="8">
    <location>
        <begin position="58"/>
        <end position="74"/>
    </location>
</feature>
<dbReference type="InterPro" id="IPR005828">
    <property type="entry name" value="MFS_sugar_transport-like"/>
</dbReference>
<dbReference type="InterPro" id="IPR050360">
    <property type="entry name" value="MFS_Sugar_Transporters"/>
</dbReference>
<dbReference type="EMBL" id="JAPVEA010000001">
    <property type="protein sequence ID" value="KAJ5464582.1"/>
    <property type="molecule type" value="Genomic_DNA"/>
</dbReference>
<name>A0AAD6CFY8_9EURO</name>
<evidence type="ECO:0000256" key="6">
    <source>
        <dbReference type="ARBA" id="ARBA00023136"/>
    </source>
</evidence>
<proteinExistence type="inferred from homology"/>
<dbReference type="InterPro" id="IPR005829">
    <property type="entry name" value="Sugar_transporter_CS"/>
</dbReference>
<comment type="subcellular location">
    <subcellularLocation>
        <location evidence="1">Membrane</location>
        <topology evidence="1">Multi-pass membrane protein</topology>
    </subcellularLocation>
</comment>
<evidence type="ECO:0000313" key="11">
    <source>
        <dbReference type="Proteomes" id="UP001213681"/>
    </source>
</evidence>
<keyword evidence="3" id="KW-0813">Transport</keyword>
<evidence type="ECO:0000256" key="5">
    <source>
        <dbReference type="ARBA" id="ARBA00022989"/>
    </source>
</evidence>
<feature type="transmembrane region" description="Helical" evidence="8">
    <location>
        <begin position="355"/>
        <end position="373"/>
    </location>
</feature>
<feature type="transmembrane region" description="Helical" evidence="8">
    <location>
        <begin position="450"/>
        <end position="468"/>
    </location>
</feature>
<dbReference type="AlphaFoldDB" id="A0AAD6CFY8"/>
<keyword evidence="5 8" id="KW-1133">Transmembrane helix</keyword>
<evidence type="ECO:0000313" key="10">
    <source>
        <dbReference type="EMBL" id="KAJ5464582.1"/>
    </source>
</evidence>
<evidence type="ECO:0000256" key="8">
    <source>
        <dbReference type="SAM" id="Phobius"/>
    </source>
</evidence>
<feature type="region of interest" description="Disordered" evidence="7">
    <location>
        <begin position="1"/>
        <end position="25"/>
    </location>
</feature>
<dbReference type="InterPro" id="IPR020846">
    <property type="entry name" value="MFS_dom"/>
</dbReference>
<reference evidence="10" key="2">
    <citation type="journal article" date="2023" name="IMA Fungus">
        <title>Comparative genomic study of the Penicillium genus elucidates a diverse pangenome and 15 lateral gene transfer events.</title>
        <authorList>
            <person name="Petersen C."/>
            <person name="Sorensen T."/>
            <person name="Nielsen M.R."/>
            <person name="Sondergaard T.E."/>
            <person name="Sorensen J.L."/>
            <person name="Fitzpatrick D.A."/>
            <person name="Frisvad J.C."/>
            <person name="Nielsen K.L."/>
        </authorList>
    </citation>
    <scope>NUCLEOTIDE SEQUENCE</scope>
    <source>
        <strain evidence="10">IBT 16125</strain>
    </source>
</reference>
<dbReference type="PROSITE" id="PS50850">
    <property type="entry name" value="MFS"/>
    <property type="match status" value="1"/>
</dbReference>
<feature type="transmembrane region" description="Helical" evidence="8">
    <location>
        <begin position="480"/>
        <end position="499"/>
    </location>
</feature>
<comment type="caution">
    <text evidence="10">The sequence shown here is derived from an EMBL/GenBank/DDBJ whole genome shotgun (WGS) entry which is preliminary data.</text>
</comment>
<dbReference type="Proteomes" id="UP001213681">
    <property type="component" value="Unassembled WGS sequence"/>
</dbReference>
<evidence type="ECO:0000259" key="9">
    <source>
        <dbReference type="PROSITE" id="PS50850"/>
    </source>
</evidence>
<feature type="transmembrane region" description="Helical" evidence="8">
    <location>
        <begin position="311"/>
        <end position="335"/>
    </location>
</feature>
<dbReference type="PANTHER" id="PTHR48022">
    <property type="entry name" value="PLASTIDIC GLUCOSE TRANSPORTER 4"/>
    <property type="match status" value="1"/>
</dbReference>
<reference evidence="10" key="1">
    <citation type="submission" date="2022-12" db="EMBL/GenBank/DDBJ databases">
        <authorList>
            <person name="Petersen C."/>
        </authorList>
    </citation>
    <scope>NUCLEOTIDE SEQUENCE</scope>
    <source>
        <strain evidence="10">IBT 16125</strain>
    </source>
</reference>
<dbReference type="PANTHER" id="PTHR48022:SF13">
    <property type="entry name" value="MAJOR FACILITATOR SUPERFAMILY (MFS) PROFILE DOMAIN-CONTAINING PROTEIN"/>
    <property type="match status" value="1"/>
</dbReference>
<keyword evidence="6 8" id="KW-0472">Membrane</keyword>
<dbReference type="GeneID" id="81593905"/>